<name>A0ABQ5UJR7_9HYPH</name>
<accession>A0ABQ5UJR7</accession>
<dbReference type="InterPro" id="IPR053140">
    <property type="entry name" value="GDSL_Rv0518-like"/>
</dbReference>
<comment type="caution">
    <text evidence="2">The sequence shown here is derived from an EMBL/GenBank/DDBJ whole genome shotgun (WGS) entry which is preliminary data.</text>
</comment>
<evidence type="ECO:0000259" key="1">
    <source>
        <dbReference type="Pfam" id="PF13472"/>
    </source>
</evidence>
<protein>
    <recommendedName>
        <fullName evidence="1">SGNH hydrolase-type esterase domain-containing protein</fullName>
    </recommendedName>
</protein>
<keyword evidence="3" id="KW-1185">Reference proteome</keyword>
<evidence type="ECO:0000313" key="2">
    <source>
        <dbReference type="EMBL" id="GLQ11433.1"/>
    </source>
</evidence>
<proteinExistence type="predicted"/>
<dbReference type="InterPro" id="IPR013830">
    <property type="entry name" value="SGNH_hydro"/>
</dbReference>
<dbReference type="Gene3D" id="3.40.50.1110">
    <property type="entry name" value="SGNH hydrolase"/>
    <property type="match status" value="1"/>
</dbReference>
<dbReference type="Proteomes" id="UP001161406">
    <property type="component" value="Unassembled WGS sequence"/>
</dbReference>
<dbReference type="PANTHER" id="PTHR43784">
    <property type="entry name" value="GDSL-LIKE LIPASE/ACYLHYDROLASE, PUTATIVE (AFU_ORTHOLOGUE AFUA_2G00820)-RELATED"/>
    <property type="match status" value="1"/>
</dbReference>
<dbReference type="PANTHER" id="PTHR43784:SF2">
    <property type="entry name" value="GDSL-LIKE LIPASE_ACYLHYDROLASE, PUTATIVE (AFU_ORTHOLOGUE AFUA_2G00820)-RELATED"/>
    <property type="match status" value="1"/>
</dbReference>
<organism evidence="2 3">
    <name type="scientific">Devosia yakushimensis</name>
    <dbReference type="NCBI Taxonomy" id="470028"/>
    <lineage>
        <taxon>Bacteria</taxon>
        <taxon>Pseudomonadati</taxon>
        <taxon>Pseudomonadota</taxon>
        <taxon>Alphaproteobacteria</taxon>
        <taxon>Hyphomicrobiales</taxon>
        <taxon>Devosiaceae</taxon>
        <taxon>Devosia</taxon>
    </lineage>
</organism>
<reference evidence="2" key="2">
    <citation type="submission" date="2023-01" db="EMBL/GenBank/DDBJ databases">
        <title>Draft genome sequence of Devosia yakushimensis strain NBRC 103855.</title>
        <authorList>
            <person name="Sun Q."/>
            <person name="Mori K."/>
        </authorList>
    </citation>
    <scope>NUCLEOTIDE SEQUENCE</scope>
    <source>
        <strain evidence="2">NBRC 103855</strain>
    </source>
</reference>
<dbReference type="CDD" id="cd01830">
    <property type="entry name" value="XynE_like"/>
    <property type="match status" value="1"/>
</dbReference>
<dbReference type="Pfam" id="PF13472">
    <property type="entry name" value="Lipase_GDSL_2"/>
    <property type="match status" value="1"/>
</dbReference>
<dbReference type="EMBL" id="BSNG01000001">
    <property type="protein sequence ID" value="GLQ11433.1"/>
    <property type="molecule type" value="Genomic_DNA"/>
</dbReference>
<feature type="domain" description="SGNH hydrolase-type esterase" evidence="1">
    <location>
        <begin position="164"/>
        <end position="364"/>
    </location>
</feature>
<evidence type="ECO:0000313" key="3">
    <source>
        <dbReference type="Proteomes" id="UP001161406"/>
    </source>
</evidence>
<sequence>MNVWAPDAPLAGIYGQTIREFARVSLGGNRIAVRFTNEFGDTPLVFDEVEIAIGGIGGKAAASSGRAVTFGGSRVGTVYPGAPLISDPIELPVAPLSLLAVSYFSSGFMPFHTHHFEAQQTAYVSVPGNFVGSDLMVTQNITTSHYALSSILVEVAQDARAVVCFGDSITDGFGSSIDASARWPDLLAERLATEPGFENVAVLNQGIGGNRLLHDRRGAKALARFDRDVLSLAGATHLILLEGINDILWPRTVLAGPEEAVSAAQMILSYQQLMARARIAGLKVIVGTLMPFEGTRPDLPHGGYYTADKEKVRQAVNRWIRTESNADGLLDFDEVVRDPARPSRLRSDFDCGDHIHPNDRGYRAMADAIPISLLHIKSE</sequence>
<reference evidence="2" key="1">
    <citation type="journal article" date="2014" name="Int. J. Syst. Evol. Microbiol.">
        <title>Complete genome of a new Firmicutes species belonging to the dominant human colonic microbiota ('Ruminococcus bicirculans') reveals two chromosomes and a selective capacity to utilize plant glucans.</title>
        <authorList>
            <consortium name="NISC Comparative Sequencing Program"/>
            <person name="Wegmann U."/>
            <person name="Louis P."/>
            <person name="Goesmann A."/>
            <person name="Henrissat B."/>
            <person name="Duncan S.H."/>
            <person name="Flint H.J."/>
        </authorList>
    </citation>
    <scope>NUCLEOTIDE SEQUENCE</scope>
    <source>
        <strain evidence="2">NBRC 103855</strain>
    </source>
</reference>
<dbReference type="InterPro" id="IPR036514">
    <property type="entry name" value="SGNH_hydro_sf"/>
</dbReference>
<gene>
    <name evidence="2" type="ORF">GCM10007913_33650</name>
</gene>
<dbReference type="SUPFAM" id="SSF52266">
    <property type="entry name" value="SGNH hydrolase"/>
    <property type="match status" value="1"/>
</dbReference>